<comment type="caution">
    <text evidence="3">The sequence shown here is derived from an EMBL/GenBank/DDBJ whole genome shotgun (WGS) entry which is preliminary data.</text>
</comment>
<evidence type="ECO:0000256" key="1">
    <source>
        <dbReference type="ARBA" id="ARBA00006062"/>
    </source>
</evidence>
<protein>
    <recommendedName>
        <fullName evidence="5">Protein CDV3 homolog</fullName>
    </recommendedName>
</protein>
<feature type="compositionally biased region" description="Basic and acidic residues" evidence="2">
    <location>
        <begin position="228"/>
        <end position="240"/>
    </location>
</feature>
<proteinExistence type="inferred from homology"/>
<comment type="similarity">
    <text evidence="1">Belongs to the CDV3 family.</text>
</comment>
<keyword evidence="4" id="KW-1185">Reference proteome</keyword>
<feature type="compositionally biased region" description="Polar residues" evidence="2">
    <location>
        <begin position="241"/>
        <end position="257"/>
    </location>
</feature>
<name>A0A9D4BLX9_DREPO</name>
<feature type="compositionally biased region" description="Basic and acidic residues" evidence="2">
    <location>
        <begin position="153"/>
        <end position="162"/>
    </location>
</feature>
<dbReference type="InterPro" id="IPR026806">
    <property type="entry name" value="CDV3"/>
</dbReference>
<evidence type="ECO:0000313" key="4">
    <source>
        <dbReference type="Proteomes" id="UP000828390"/>
    </source>
</evidence>
<dbReference type="EMBL" id="JAIWYP010000015">
    <property type="protein sequence ID" value="KAH3699873.1"/>
    <property type="molecule type" value="Genomic_DNA"/>
</dbReference>
<evidence type="ECO:0000256" key="2">
    <source>
        <dbReference type="SAM" id="MobiDB-lite"/>
    </source>
</evidence>
<feature type="compositionally biased region" description="Basic and acidic residues" evidence="2">
    <location>
        <begin position="32"/>
        <end position="51"/>
    </location>
</feature>
<reference evidence="3" key="2">
    <citation type="submission" date="2020-11" db="EMBL/GenBank/DDBJ databases">
        <authorList>
            <person name="McCartney M.A."/>
            <person name="Auch B."/>
            <person name="Kono T."/>
            <person name="Mallez S."/>
            <person name="Becker A."/>
            <person name="Gohl D.M."/>
            <person name="Silverstein K.A.T."/>
            <person name="Koren S."/>
            <person name="Bechman K.B."/>
            <person name="Herman A."/>
            <person name="Abrahante J.E."/>
            <person name="Garbe J."/>
        </authorList>
    </citation>
    <scope>NUCLEOTIDE SEQUENCE</scope>
    <source>
        <strain evidence="3">Duluth1</strain>
        <tissue evidence="3">Whole animal</tissue>
    </source>
</reference>
<sequence length="257" mass="28280">MADDNLDDFFAKKDKSKKKTKSSKLTPSDILAKSEESVKKEKKSKKDKDKTQSSNSSTITDISGLIVNPKEEEEWKEVEEEKEKDYSGLRIANLQIADKVEEGEEEGDENQDEDNEDGEGKERRDKGEQGPWKSGATTVPTAVQPEHPATPVEEPKKEEPKPTGKYVPPSQRAAAAAGGTTTPSGPTVPSHLRRKKEMPNLKSEEEFPTLGGNAPPIPVDSDPTTFERVQHGGRQIDDPTKVTQQLSLGNKFSALQD</sequence>
<organism evidence="3 4">
    <name type="scientific">Dreissena polymorpha</name>
    <name type="common">Zebra mussel</name>
    <name type="synonym">Mytilus polymorpha</name>
    <dbReference type="NCBI Taxonomy" id="45954"/>
    <lineage>
        <taxon>Eukaryota</taxon>
        <taxon>Metazoa</taxon>
        <taxon>Spiralia</taxon>
        <taxon>Lophotrochozoa</taxon>
        <taxon>Mollusca</taxon>
        <taxon>Bivalvia</taxon>
        <taxon>Autobranchia</taxon>
        <taxon>Heteroconchia</taxon>
        <taxon>Euheterodonta</taxon>
        <taxon>Imparidentia</taxon>
        <taxon>Neoheterodontei</taxon>
        <taxon>Myida</taxon>
        <taxon>Dreissenoidea</taxon>
        <taxon>Dreissenidae</taxon>
        <taxon>Dreissena</taxon>
    </lineage>
</organism>
<gene>
    <name evidence="3" type="ORF">DPMN_074835</name>
</gene>
<evidence type="ECO:0000313" key="3">
    <source>
        <dbReference type="EMBL" id="KAH3699873.1"/>
    </source>
</evidence>
<dbReference type="AlphaFoldDB" id="A0A9D4BLX9"/>
<dbReference type="Pfam" id="PF15359">
    <property type="entry name" value="CDV3"/>
    <property type="match status" value="1"/>
</dbReference>
<feature type="compositionally biased region" description="Low complexity" evidence="2">
    <location>
        <begin position="168"/>
        <end position="190"/>
    </location>
</feature>
<dbReference type="Proteomes" id="UP000828390">
    <property type="component" value="Unassembled WGS sequence"/>
</dbReference>
<feature type="compositionally biased region" description="Acidic residues" evidence="2">
    <location>
        <begin position="101"/>
        <end position="117"/>
    </location>
</feature>
<accession>A0A9D4BLX9</accession>
<feature type="compositionally biased region" description="Basic and acidic residues" evidence="2">
    <location>
        <begin position="118"/>
        <end position="128"/>
    </location>
</feature>
<dbReference type="OrthoDB" id="6288097at2759"/>
<reference evidence="3" key="1">
    <citation type="journal article" date="2019" name="bioRxiv">
        <title>The Genome of the Zebra Mussel, Dreissena polymorpha: A Resource for Invasive Species Research.</title>
        <authorList>
            <person name="McCartney M.A."/>
            <person name="Auch B."/>
            <person name="Kono T."/>
            <person name="Mallez S."/>
            <person name="Zhang Y."/>
            <person name="Obille A."/>
            <person name="Becker A."/>
            <person name="Abrahante J.E."/>
            <person name="Garbe J."/>
            <person name="Badalamenti J.P."/>
            <person name="Herman A."/>
            <person name="Mangelson H."/>
            <person name="Liachko I."/>
            <person name="Sullivan S."/>
            <person name="Sone E.D."/>
            <person name="Koren S."/>
            <person name="Silverstein K.A.T."/>
            <person name="Beckman K.B."/>
            <person name="Gohl D.M."/>
        </authorList>
    </citation>
    <scope>NUCLEOTIDE SEQUENCE</scope>
    <source>
        <strain evidence="3">Duluth1</strain>
        <tissue evidence="3">Whole animal</tissue>
    </source>
</reference>
<evidence type="ECO:0008006" key="5">
    <source>
        <dbReference type="Google" id="ProtNLM"/>
    </source>
</evidence>
<dbReference type="PANTHER" id="PTHR16284:SF13">
    <property type="entry name" value="PROTEIN CDV3 HOMOLOG"/>
    <property type="match status" value="1"/>
</dbReference>
<dbReference type="GO" id="GO:0005737">
    <property type="term" value="C:cytoplasm"/>
    <property type="evidence" value="ECO:0007669"/>
    <property type="project" value="TreeGrafter"/>
</dbReference>
<feature type="region of interest" description="Disordered" evidence="2">
    <location>
        <begin position="1"/>
        <end position="257"/>
    </location>
</feature>
<dbReference type="PANTHER" id="PTHR16284">
    <property type="entry name" value="PROTEIN CDV3 HOMOLOG"/>
    <property type="match status" value="1"/>
</dbReference>